<dbReference type="InterPro" id="IPR036380">
    <property type="entry name" value="Isochorismatase-like_sf"/>
</dbReference>
<name>M3IMG2_CANMX</name>
<dbReference type="OMA" id="DYCVWST"/>
<protein>
    <recommendedName>
        <fullName evidence="6">nicotinamidase</fullName>
        <ecNumber evidence="6">3.5.1.19</ecNumber>
    </recommendedName>
    <alternativeName>
        <fullName evidence="7">Nicotinamide deamidase</fullName>
    </alternativeName>
</protein>
<dbReference type="AlphaFoldDB" id="M3IMG2"/>
<dbReference type="eggNOG" id="KOG4003">
    <property type="taxonomic scope" value="Eukaryota"/>
</dbReference>
<evidence type="ECO:0000256" key="5">
    <source>
        <dbReference type="ARBA" id="ARBA00037900"/>
    </source>
</evidence>
<comment type="caution">
    <text evidence="9">The sequence shown here is derived from an EMBL/GenBank/DDBJ whole genome shotgun (WGS) entry which is preliminary data.</text>
</comment>
<comment type="similarity">
    <text evidence="1">Belongs to the isochorismatase family.</text>
</comment>
<comment type="pathway">
    <text evidence="5">Cofactor biosynthesis; nicotinate biosynthesis; nicotinate from nicotinamide: step 1/1.</text>
</comment>
<dbReference type="InterPro" id="IPR000868">
    <property type="entry name" value="Isochorismatase-like_dom"/>
</dbReference>
<evidence type="ECO:0000256" key="7">
    <source>
        <dbReference type="ARBA" id="ARBA00043224"/>
    </source>
</evidence>
<proteinExistence type="inferred from homology"/>
<evidence type="ECO:0000256" key="1">
    <source>
        <dbReference type="ARBA" id="ARBA00006336"/>
    </source>
</evidence>
<keyword evidence="3" id="KW-0479">Metal-binding</keyword>
<dbReference type="GO" id="GO:0008936">
    <property type="term" value="F:nicotinamidase activity"/>
    <property type="evidence" value="ECO:0007669"/>
    <property type="project" value="UniProtKB-EC"/>
</dbReference>
<dbReference type="PANTHER" id="PTHR11080:SF2">
    <property type="entry name" value="LD05707P"/>
    <property type="match status" value="1"/>
</dbReference>
<keyword evidence="10" id="KW-1185">Reference proteome</keyword>
<dbReference type="EC" id="3.5.1.19" evidence="6"/>
<evidence type="ECO:0000313" key="9">
    <source>
        <dbReference type="EMBL" id="EMG47561.1"/>
    </source>
</evidence>
<dbReference type="SUPFAM" id="SSF52499">
    <property type="entry name" value="Isochorismatase-like hydrolases"/>
    <property type="match status" value="1"/>
</dbReference>
<keyword evidence="2" id="KW-0662">Pyridine nucleotide biosynthesis</keyword>
<sequence>MSKVALVIIDLQEDFLPPNGSFAVPHARQLIKPIIKLITEPSFTWSLIIASQDWHPSDHICFASQHNLPPFTETTFKHPCGEIDPDTHLVKTKKQMVLPDHCVEETFGSSLTVQLRLALEEKPGIPKEIVKKGSLPDRQYLSCFADVWGLHKTNMLEILYSNRITDVVFVGLAYDFCVLESAIDSAKNGLNTYVLKNYCRSLHPEKTNATDKKYKENGVKVIDDYSFMELF</sequence>
<evidence type="ECO:0000313" key="10">
    <source>
        <dbReference type="Proteomes" id="UP000011777"/>
    </source>
</evidence>
<gene>
    <name evidence="9" type="ORF">G210_2038</name>
</gene>
<dbReference type="OrthoDB" id="3341310at2759"/>
<accession>M3IMG2</accession>
<dbReference type="GO" id="GO:0046872">
    <property type="term" value="F:metal ion binding"/>
    <property type="evidence" value="ECO:0007669"/>
    <property type="project" value="UniProtKB-KW"/>
</dbReference>
<dbReference type="Proteomes" id="UP000011777">
    <property type="component" value="Unassembled WGS sequence"/>
</dbReference>
<dbReference type="Pfam" id="PF00857">
    <property type="entry name" value="Isochorismatase"/>
    <property type="match status" value="1"/>
</dbReference>
<organism evidence="9 10">
    <name type="scientific">Candida maltosa (strain Xu316)</name>
    <name type="common">Yeast</name>
    <dbReference type="NCBI Taxonomy" id="1245528"/>
    <lineage>
        <taxon>Eukaryota</taxon>
        <taxon>Fungi</taxon>
        <taxon>Dikarya</taxon>
        <taxon>Ascomycota</taxon>
        <taxon>Saccharomycotina</taxon>
        <taxon>Pichiomycetes</taxon>
        <taxon>Debaryomycetaceae</taxon>
        <taxon>Candida/Lodderomyces clade</taxon>
        <taxon>Candida</taxon>
    </lineage>
</organism>
<evidence type="ECO:0000259" key="8">
    <source>
        <dbReference type="Pfam" id="PF00857"/>
    </source>
</evidence>
<dbReference type="HOGENOM" id="CLU_068979_13_0_1"/>
<evidence type="ECO:0000256" key="3">
    <source>
        <dbReference type="ARBA" id="ARBA00022723"/>
    </source>
</evidence>
<dbReference type="EMBL" id="AOGT01001487">
    <property type="protein sequence ID" value="EMG47561.1"/>
    <property type="molecule type" value="Genomic_DNA"/>
</dbReference>
<keyword evidence="4" id="KW-0378">Hydrolase</keyword>
<dbReference type="PANTHER" id="PTHR11080">
    <property type="entry name" value="PYRAZINAMIDASE/NICOTINAMIDASE"/>
    <property type="match status" value="1"/>
</dbReference>
<evidence type="ECO:0000256" key="4">
    <source>
        <dbReference type="ARBA" id="ARBA00022801"/>
    </source>
</evidence>
<evidence type="ECO:0000256" key="6">
    <source>
        <dbReference type="ARBA" id="ARBA00039017"/>
    </source>
</evidence>
<dbReference type="Gene3D" id="3.40.50.850">
    <property type="entry name" value="Isochorismatase-like"/>
    <property type="match status" value="1"/>
</dbReference>
<dbReference type="InterPro" id="IPR052347">
    <property type="entry name" value="Isochorismatase_Nicotinamidase"/>
</dbReference>
<dbReference type="GO" id="GO:0019363">
    <property type="term" value="P:pyridine nucleotide biosynthetic process"/>
    <property type="evidence" value="ECO:0007669"/>
    <property type="project" value="UniProtKB-KW"/>
</dbReference>
<evidence type="ECO:0000256" key="2">
    <source>
        <dbReference type="ARBA" id="ARBA00022642"/>
    </source>
</evidence>
<feature type="domain" description="Isochorismatase-like" evidence="8">
    <location>
        <begin position="5"/>
        <end position="223"/>
    </location>
</feature>
<reference evidence="9 10" key="1">
    <citation type="submission" date="2013-02" db="EMBL/GenBank/DDBJ databases">
        <title>Genome sequence of Candida maltosa Xu316, a potential industrial strain for xylitol and ethanol production.</title>
        <authorList>
            <person name="Yu J."/>
            <person name="Wang Q."/>
            <person name="Geng X."/>
            <person name="Bao W."/>
            <person name="He P."/>
            <person name="Cai J."/>
        </authorList>
    </citation>
    <scope>NUCLEOTIDE SEQUENCE [LARGE SCALE GENOMIC DNA]</scope>
    <source>
        <strain evidence="10">Xu316</strain>
    </source>
</reference>
<dbReference type="STRING" id="1245528.M3IMG2"/>